<feature type="compositionally biased region" description="Polar residues" evidence="1">
    <location>
        <begin position="72"/>
        <end position="84"/>
    </location>
</feature>
<keyword evidence="3" id="KW-1185">Reference proteome</keyword>
<evidence type="ECO:0000313" key="2">
    <source>
        <dbReference type="EMBL" id="KXS18515.1"/>
    </source>
</evidence>
<dbReference type="EMBL" id="KQ965742">
    <property type="protein sequence ID" value="KXS18515.1"/>
    <property type="molecule type" value="Genomic_DNA"/>
</dbReference>
<sequence length="84" mass="9271">MVSPTDEASEMMAESRKRAVGHEWSAYPLEKLRFRQSGGVGWDFKNRTFVALAIPIGIRDVSPIPSPKNPSPGASYTLSFDTKT</sequence>
<accession>A0A139APV1</accession>
<reference evidence="2 3" key="1">
    <citation type="journal article" date="2015" name="Genome Biol. Evol.">
        <title>Phylogenomic analyses indicate that early fungi evolved digesting cell walls of algal ancestors of land plants.</title>
        <authorList>
            <person name="Chang Y."/>
            <person name="Wang S."/>
            <person name="Sekimoto S."/>
            <person name="Aerts A.L."/>
            <person name="Choi C."/>
            <person name="Clum A."/>
            <person name="LaButti K.M."/>
            <person name="Lindquist E.A."/>
            <person name="Yee Ngan C."/>
            <person name="Ohm R.A."/>
            <person name="Salamov A.A."/>
            <person name="Grigoriev I.V."/>
            <person name="Spatafora J.W."/>
            <person name="Berbee M.L."/>
        </authorList>
    </citation>
    <scope>NUCLEOTIDE SEQUENCE [LARGE SCALE GENOMIC DNA]</scope>
    <source>
        <strain evidence="2 3">JEL478</strain>
    </source>
</reference>
<evidence type="ECO:0000313" key="3">
    <source>
        <dbReference type="Proteomes" id="UP000070544"/>
    </source>
</evidence>
<protein>
    <submittedName>
        <fullName evidence="2">Uncharacterized protein</fullName>
    </submittedName>
</protein>
<evidence type="ECO:0000256" key="1">
    <source>
        <dbReference type="SAM" id="MobiDB-lite"/>
    </source>
</evidence>
<organism evidence="2 3">
    <name type="scientific">Gonapodya prolifera (strain JEL478)</name>
    <name type="common">Monoblepharis prolifera</name>
    <dbReference type="NCBI Taxonomy" id="1344416"/>
    <lineage>
        <taxon>Eukaryota</taxon>
        <taxon>Fungi</taxon>
        <taxon>Fungi incertae sedis</taxon>
        <taxon>Chytridiomycota</taxon>
        <taxon>Chytridiomycota incertae sedis</taxon>
        <taxon>Monoblepharidomycetes</taxon>
        <taxon>Monoblepharidales</taxon>
        <taxon>Gonapodyaceae</taxon>
        <taxon>Gonapodya</taxon>
    </lineage>
</organism>
<dbReference type="Proteomes" id="UP000070544">
    <property type="component" value="Unassembled WGS sequence"/>
</dbReference>
<name>A0A139APV1_GONPJ</name>
<dbReference type="AlphaFoldDB" id="A0A139APV1"/>
<feature type="region of interest" description="Disordered" evidence="1">
    <location>
        <begin position="61"/>
        <end position="84"/>
    </location>
</feature>
<gene>
    <name evidence="2" type="ORF">M427DRAFT_212249</name>
</gene>
<proteinExistence type="predicted"/>